<feature type="domain" description="Peptidase M16 C-terminal" evidence="5">
    <location>
        <begin position="680"/>
        <end position="853"/>
    </location>
</feature>
<comment type="cofactor">
    <cofactor evidence="1">
        <name>Zn(2+)</name>
        <dbReference type="ChEBI" id="CHEBI:29105"/>
    </cofactor>
</comment>
<dbReference type="SUPFAM" id="SSF63411">
    <property type="entry name" value="LuxS/MPP-like metallohydrolase"/>
    <property type="match status" value="4"/>
</dbReference>
<keyword evidence="7" id="KW-1185">Reference proteome</keyword>
<gene>
    <name evidence="6" type="ORF">H5P30_17585</name>
</gene>
<dbReference type="InterPro" id="IPR050361">
    <property type="entry name" value="MPP/UQCRC_Complex"/>
</dbReference>
<evidence type="ECO:0000259" key="5">
    <source>
        <dbReference type="Pfam" id="PF05193"/>
    </source>
</evidence>
<dbReference type="InterPro" id="IPR007863">
    <property type="entry name" value="Peptidase_M16_C"/>
</dbReference>
<comment type="caution">
    <text evidence="6">The sequence shown here is derived from an EMBL/GenBank/DDBJ whole genome shotgun (WGS) entry which is preliminary data.</text>
</comment>
<dbReference type="GO" id="GO:0004222">
    <property type="term" value="F:metalloendopeptidase activity"/>
    <property type="evidence" value="ECO:0007669"/>
    <property type="project" value="InterPro"/>
</dbReference>
<dbReference type="PANTHER" id="PTHR11851:SF49">
    <property type="entry name" value="MITOCHONDRIAL-PROCESSING PEPTIDASE SUBUNIT ALPHA"/>
    <property type="match status" value="1"/>
</dbReference>
<evidence type="ECO:0000256" key="3">
    <source>
        <dbReference type="RuleBase" id="RU004447"/>
    </source>
</evidence>
<dbReference type="RefSeq" id="WP_185694220.1">
    <property type="nucleotide sequence ID" value="NZ_JACHVA010000127.1"/>
</dbReference>
<dbReference type="InterPro" id="IPR011765">
    <property type="entry name" value="Pept_M16_N"/>
</dbReference>
<organism evidence="6 7">
    <name type="scientific">Puniceicoccus vermicola</name>
    <dbReference type="NCBI Taxonomy" id="388746"/>
    <lineage>
        <taxon>Bacteria</taxon>
        <taxon>Pseudomonadati</taxon>
        <taxon>Verrucomicrobiota</taxon>
        <taxon>Opitutia</taxon>
        <taxon>Puniceicoccales</taxon>
        <taxon>Puniceicoccaceae</taxon>
        <taxon>Puniceicoccus</taxon>
    </lineage>
</organism>
<reference evidence="6 7" key="1">
    <citation type="submission" date="2020-07" db="EMBL/GenBank/DDBJ databases">
        <authorList>
            <person name="Feng X."/>
        </authorList>
    </citation>
    <scope>NUCLEOTIDE SEQUENCE [LARGE SCALE GENOMIC DNA]</scope>
    <source>
        <strain evidence="6 7">JCM14086</strain>
    </source>
</reference>
<sequence length="930" mass="103879">MFLTHAKLSAEDSFPWPQETSDLSPDPEIRFGSLPNGMGYLIRTSSEPPERVSLRLVVQAGSLMETEEQRGLAHFLEHMAFNGTRNFASGEMVEYFQRLGMAFGADTNASTGFDRTQYKLELPNGDPDLRTESLRLLRDYADGVLLASEEIEKERGIILSEKNSRDTVDFRTFQTEIGFLLPGTKFANRMPIGLEEVITNVPREQFVSFYESWYHPERTFLVATGDIDPDAWESAIREAFSSFGDDKGPAPEDPILGEVSFEGIEALVHREPEGKAVRFEVSTGQAIDDLPDTEARRIREGQLQILNAILSRRMERLARDEDSPILSSYAYSYPLYEFVELSGISATVRPDEWADGVGIVEQELRKALEHGFAEAEILEAEANLLRAAREKVDGQETRKSSSWADEYAFLVNSARVPLSPEQELSIAEEAASLSTPATLQQLLQGIWSDNGRRLFLTGPVPEGVEAEDLIAVYETSSSTEVAATEMLSDLTFPYAATGASEPTEVTRHEDPELAQAQYANGVRANWKKTPFEEESILITIRIGGGGLSLPDDQPGIARLAEGAFLQGGLAEISFDDLQTVTAGRTVSTRFSVSEDSFQLQGQTRPEDLDLQLDILRAFLLDPGFRSEGLSLFRRSIDSQYREIESTWQGILQSEAWPFLYGNYGLQNFPSKDELKERNFEELREWLVPQFQNGYLEVSVVGDFEEDSLVASLDRVFGTLPGKRPSSPQYTVGEDGPVFPEGEQREFAVKSDIPQGSAMVAFPSAGLAPVEESRRLSLLSSVLDDRLRLKIREESGQAYSYTASNRPSDTYDFGIFFGIAILSPEKVSPVAQQIMEVVESLGTEPITEDERLRALAPNLKQLEDMRRNNRYWLRVLNGSQVEPEQIEWSRTLLEGYQAITVEDLQKTAETYLVPEKAAWVEIASPIPVESQ</sequence>
<dbReference type="Proteomes" id="UP000525652">
    <property type="component" value="Unassembled WGS sequence"/>
</dbReference>
<feature type="domain" description="Peptidase M16 N-terminal" evidence="4">
    <location>
        <begin position="45"/>
        <end position="164"/>
    </location>
</feature>
<dbReference type="InterPro" id="IPR011249">
    <property type="entry name" value="Metalloenz_LuxS/M16"/>
</dbReference>
<evidence type="ECO:0000313" key="7">
    <source>
        <dbReference type="Proteomes" id="UP000525652"/>
    </source>
</evidence>
<dbReference type="GO" id="GO:0046872">
    <property type="term" value="F:metal ion binding"/>
    <property type="evidence" value="ECO:0007669"/>
    <property type="project" value="InterPro"/>
</dbReference>
<protein>
    <submittedName>
        <fullName evidence="6">Insulinase family protein</fullName>
    </submittedName>
</protein>
<dbReference type="PROSITE" id="PS00143">
    <property type="entry name" value="INSULINASE"/>
    <property type="match status" value="1"/>
</dbReference>
<dbReference type="EMBL" id="JACHVA010000127">
    <property type="protein sequence ID" value="MBC2603597.1"/>
    <property type="molecule type" value="Genomic_DNA"/>
</dbReference>
<dbReference type="Pfam" id="PF05193">
    <property type="entry name" value="Peptidase_M16_C"/>
    <property type="match status" value="2"/>
</dbReference>
<comment type="similarity">
    <text evidence="2 3">Belongs to the peptidase M16 family.</text>
</comment>
<dbReference type="Pfam" id="PF00675">
    <property type="entry name" value="Peptidase_M16"/>
    <property type="match status" value="1"/>
</dbReference>
<dbReference type="AlphaFoldDB" id="A0A7X1B125"/>
<evidence type="ECO:0000259" key="4">
    <source>
        <dbReference type="Pfam" id="PF00675"/>
    </source>
</evidence>
<accession>A0A7X1B125</accession>
<feature type="domain" description="Peptidase M16 C-terminal" evidence="5">
    <location>
        <begin position="201"/>
        <end position="383"/>
    </location>
</feature>
<evidence type="ECO:0000256" key="2">
    <source>
        <dbReference type="ARBA" id="ARBA00007261"/>
    </source>
</evidence>
<proteinExistence type="inferred from homology"/>
<dbReference type="InterPro" id="IPR001431">
    <property type="entry name" value="Pept_M16_Zn_BS"/>
</dbReference>
<dbReference type="Gene3D" id="3.30.830.10">
    <property type="entry name" value="Metalloenzyme, LuxS/M16 peptidase-like"/>
    <property type="match status" value="4"/>
</dbReference>
<name>A0A7X1B125_9BACT</name>
<evidence type="ECO:0000313" key="6">
    <source>
        <dbReference type="EMBL" id="MBC2603597.1"/>
    </source>
</evidence>
<evidence type="ECO:0000256" key="1">
    <source>
        <dbReference type="ARBA" id="ARBA00001947"/>
    </source>
</evidence>
<dbReference type="PANTHER" id="PTHR11851">
    <property type="entry name" value="METALLOPROTEASE"/>
    <property type="match status" value="1"/>
</dbReference>
<dbReference type="GO" id="GO:0006508">
    <property type="term" value="P:proteolysis"/>
    <property type="evidence" value="ECO:0007669"/>
    <property type="project" value="InterPro"/>
</dbReference>